<feature type="transmembrane region" description="Helical" evidence="1">
    <location>
        <begin position="61"/>
        <end position="84"/>
    </location>
</feature>
<accession>A0A833GY20</accession>
<name>A0A833GY20_9LEPT</name>
<protein>
    <submittedName>
        <fullName evidence="2">Uncharacterized protein</fullName>
    </submittedName>
</protein>
<sequence length="86" mass="9734">MELTSAEIDRRLRRVAQLNRLCKSLKQAGTMQKAVDGVVGHQSVSSADTPRRQRRMSSRKFLYILIVTKIVVLGFSIALVLFLMKT</sequence>
<evidence type="ECO:0000313" key="2">
    <source>
        <dbReference type="EMBL" id="KAB2929548.1"/>
    </source>
</evidence>
<evidence type="ECO:0000256" key="1">
    <source>
        <dbReference type="SAM" id="Phobius"/>
    </source>
</evidence>
<evidence type="ECO:0000313" key="3">
    <source>
        <dbReference type="Proteomes" id="UP000460298"/>
    </source>
</evidence>
<keyword evidence="1" id="KW-0472">Membrane</keyword>
<organism evidence="2 3">
    <name type="scientific">Leptonema illini</name>
    <dbReference type="NCBI Taxonomy" id="183"/>
    <lineage>
        <taxon>Bacteria</taxon>
        <taxon>Pseudomonadati</taxon>
        <taxon>Spirochaetota</taxon>
        <taxon>Spirochaetia</taxon>
        <taxon>Leptospirales</taxon>
        <taxon>Leptospiraceae</taxon>
        <taxon>Leptonema</taxon>
    </lineage>
</organism>
<gene>
    <name evidence="2" type="ORF">F9K24_19340</name>
</gene>
<reference evidence="2 3" key="1">
    <citation type="submission" date="2019-10" db="EMBL/GenBank/DDBJ databases">
        <title>Extracellular Electron Transfer in a Candidatus Methanoperedens spp. Enrichment Culture.</title>
        <authorList>
            <person name="Berger S."/>
            <person name="Rangel Shaw D."/>
            <person name="Berben T."/>
            <person name="In 'T Zandt M."/>
            <person name="Frank J."/>
            <person name="Reimann J."/>
            <person name="Jetten M.S.M."/>
            <person name="Welte C.U."/>
        </authorList>
    </citation>
    <scope>NUCLEOTIDE SEQUENCE [LARGE SCALE GENOMIC DNA]</scope>
    <source>
        <strain evidence="2">SB12</strain>
    </source>
</reference>
<dbReference type="Proteomes" id="UP000460298">
    <property type="component" value="Unassembled WGS sequence"/>
</dbReference>
<dbReference type="AlphaFoldDB" id="A0A833GY20"/>
<comment type="caution">
    <text evidence="2">The sequence shown here is derived from an EMBL/GenBank/DDBJ whole genome shotgun (WGS) entry which is preliminary data.</text>
</comment>
<dbReference type="EMBL" id="WBUI01000029">
    <property type="protein sequence ID" value="KAB2929548.1"/>
    <property type="molecule type" value="Genomic_DNA"/>
</dbReference>
<keyword evidence="1" id="KW-1133">Transmembrane helix</keyword>
<keyword evidence="1" id="KW-0812">Transmembrane</keyword>
<proteinExistence type="predicted"/>